<organism evidence="2">
    <name type="scientific">marine sediment metagenome</name>
    <dbReference type="NCBI Taxonomy" id="412755"/>
    <lineage>
        <taxon>unclassified sequences</taxon>
        <taxon>metagenomes</taxon>
        <taxon>ecological metagenomes</taxon>
    </lineage>
</organism>
<proteinExistence type="predicted"/>
<accession>A0A0F9EHW2</accession>
<dbReference type="InterPro" id="IPR027417">
    <property type="entry name" value="P-loop_NTPase"/>
</dbReference>
<comment type="caution">
    <text evidence="2">The sequence shown here is derived from an EMBL/GenBank/DDBJ whole genome shotgun (WGS) entry which is preliminary data.</text>
</comment>
<feature type="domain" description="Terminase large subunit-like ATPase" evidence="1">
    <location>
        <begin position="98"/>
        <end position="216"/>
    </location>
</feature>
<name>A0A0F9EHW2_9ZZZZ</name>
<dbReference type="EMBL" id="LAZR01024884">
    <property type="protein sequence ID" value="KKL73688.1"/>
    <property type="molecule type" value="Genomic_DNA"/>
</dbReference>
<reference evidence="2" key="1">
    <citation type="journal article" date="2015" name="Nature">
        <title>Complex archaea that bridge the gap between prokaryotes and eukaryotes.</title>
        <authorList>
            <person name="Spang A."/>
            <person name="Saw J.H."/>
            <person name="Jorgensen S.L."/>
            <person name="Zaremba-Niedzwiedzka K."/>
            <person name="Martijn J."/>
            <person name="Lind A.E."/>
            <person name="van Eijk R."/>
            <person name="Schleper C."/>
            <person name="Guy L."/>
            <person name="Ettema T.J."/>
        </authorList>
    </citation>
    <scope>NUCLEOTIDE SEQUENCE</scope>
</reference>
<dbReference type="PANTHER" id="PTHR41287:SF1">
    <property type="entry name" value="PROTEIN YMFN"/>
    <property type="match status" value="1"/>
</dbReference>
<dbReference type="Gene3D" id="3.30.420.240">
    <property type="match status" value="1"/>
</dbReference>
<protein>
    <recommendedName>
        <fullName evidence="1">Terminase large subunit-like ATPase domain-containing protein</fullName>
    </recommendedName>
</protein>
<dbReference type="InterPro" id="IPR046461">
    <property type="entry name" value="TerL_ATPase"/>
</dbReference>
<sequence length="492" mass="54859">MKRNGQRPTLGPWVCAWIGKHLVHSEGDYLGQPFRLRKFQKSFVYRAYEVDSDGNRCFDRAKGGGKTELAAALSVAELAGPVVFAGWDDSGRPMGRSRTAPDIPIAAASYEQADTLFGAAKTMINEGPLADLFETFDTEIMPKDAAGRLYRVAAAAGTNDGRRPTFFVADELHEWEGRKERVHLVLSNGRAKRANAWELSISTAGWDPSTLLHRLYQTGMEGKDERFLFEWYEADGDLDLDDPEQRHKAIMQANPAAGDFLSAANIEARFHEISEHEWRRYYLNQWTSVPEQWIEPEVWEAAADRDRTVLPGDRIALGFDGSYSGDATALIGCTIDDPHLFVVGIWERPEGIKEWIVPESEVEDAILAACTTYKVISFPADDTFGRIWQKVLQSLAAKGVPVVEWPTRSPSKMSPACGQLWGAIRRDALTHDGDPLFTTHVMNCRTKTDRYGPRIVKEHSTSEKRIDAAVAGVISYDMAVRNAVTHATGWLA</sequence>
<gene>
    <name evidence="2" type="ORF">LCGC14_2072390</name>
</gene>
<dbReference type="InterPro" id="IPR005021">
    <property type="entry name" value="Terminase_largesu-like"/>
</dbReference>
<evidence type="ECO:0000313" key="2">
    <source>
        <dbReference type="EMBL" id="KKL73688.1"/>
    </source>
</evidence>
<dbReference type="PANTHER" id="PTHR41287">
    <property type="match status" value="1"/>
</dbReference>
<dbReference type="Pfam" id="PF03354">
    <property type="entry name" value="TerL_ATPase"/>
    <property type="match status" value="1"/>
</dbReference>
<evidence type="ECO:0000259" key="1">
    <source>
        <dbReference type="Pfam" id="PF03354"/>
    </source>
</evidence>
<dbReference type="Gene3D" id="3.40.50.300">
    <property type="entry name" value="P-loop containing nucleotide triphosphate hydrolases"/>
    <property type="match status" value="1"/>
</dbReference>
<dbReference type="AlphaFoldDB" id="A0A0F9EHW2"/>